<dbReference type="SUPFAM" id="SSF56954">
    <property type="entry name" value="Outer membrane efflux proteins (OEP)"/>
    <property type="match status" value="1"/>
</dbReference>
<keyword evidence="7" id="KW-0998">Cell outer membrane</keyword>
<sequence>MMRAKTGQVAPVLLLTAGLVSVASLWSQAEPALAKTLTMKAAAEQAIAVSPDLRGSEAQQVLKEGSWVLGFRAFLPKLNLSASENDRLSTIGADSFTKTYTIGLQQMLWDGGRLQASRNLEKAELTISRMDLRRKAAEIGESAINLYRTIIYKEALLEIKNANLTALELQIAILEEEVRRGLALQTDLDEAALSLEDARLSEQSLRLELELARLNLALLLGLQSLPALTERIDTNRATVIPRTSDTSLETQLCQLVAAVHPDLVRARSEIQKLQVQLQHAERDWWPTLKLSGDFSLSGDRYPLSRYSYSLGLSLEFAGPLLSGSVGGKTGWEGTTDRTALVQSSAEPVPDPGSALTKASLQAMLMMEQERYALLLKQTEQQVTRLLKACGMAEDRRLLTQKQSELFWKKLALTEVKHSLGQATTLEVMKARIDYSSQEIAVVEAAVSLLQAERELEKFLDLAPGELGPYIKQLQGSHS</sequence>
<dbReference type="OrthoDB" id="343152at2"/>
<reference evidence="9" key="1">
    <citation type="journal article" date="2013" name="Stand. Genomic Sci.">
        <title>Genome sequence of the thermophilic fresh-water bacterium Spirochaeta caldaria type strain (H1(T)), reclassification of Spirochaeta caldaria, Spirochaeta stenostrepta, and Spirochaeta zuelzerae in the genus Treponema as Treponema caldaria comb. nov., Treponema stenostrepta comb. nov., and Treponema zuelzerae comb. nov., and emendation of the genus Treponema.</title>
        <authorList>
            <person name="Abt B."/>
            <person name="Goker M."/>
            <person name="Scheuner C."/>
            <person name="Han C."/>
            <person name="Lu M."/>
            <person name="Misra M."/>
            <person name="Lapidus A."/>
            <person name="Nolan M."/>
            <person name="Lucas S."/>
            <person name="Hammon N."/>
            <person name="Deshpande S."/>
            <person name="Cheng J.F."/>
            <person name="Tapia R."/>
            <person name="Goodwin L.A."/>
            <person name="Pitluck S."/>
            <person name="Liolios K."/>
            <person name="Pagani I."/>
            <person name="Ivanova N."/>
            <person name="Mavromatis K."/>
            <person name="Mikhailova N."/>
            <person name="Huntemann M."/>
            <person name="Pati A."/>
            <person name="Chen A."/>
            <person name="Palaniappan K."/>
            <person name="Land M."/>
            <person name="Hauser L."/>
            <person name="Jeffries C.D."/>
            <person name="Rohde M."/>
            <person name="Spring S."/>
            <person name="Gronow S."/>
            <person name="Detter J.C."/>
            <person name="Bristow J."/>
            <person name="Eisen J.A."/>
            <person name="Markowitz V."/>
            <person name="Hugenholtz P."/>
            <person name="Kyrpides N.C."/>
            <person name="Woyke T."/>
            <person name="Klenk H.P."/>
        </authorList>
    </citation>
    <scope>NUCLEOTIDE SEQUENCE</scope>
    <source>
        <strain evidence="9">ATCC 51460 / DSM 7334 / H1</strain>
    </source>
</reference>
<dbReference type="GO" id="GO:0015562">
    <property type="term" value="F:efflux transmembrane transporter activity"/>
    <property type="evidence" value="ECO:0007669"/>
    <property type="project" value="InterPro"/>
</dbReference>
<evidence type="ECO:0000256" key="6">
    <source>
        <dbReference type="ARBA" id="ARBA00023136"/>
    </source>
</evidence>
<dbReference type="Pfam" id="PF02321">
    <property type="entry name" value="OEP"/>
    <property type="match status" value="1"/>
</dbReference>
<dbReference type="Gene3D" id="1.20.1600.10">
    <property type="entry name" value="Outer membrane efflux proteins (OEP)"/>
    <property type="match status" value="1"/>
</dbReference>
<dbReference type="GO" id="GO:0015288">
    <property type="term" value="F:porin activity"/>
    <property type="evidence" value="ECO:0007669"/>
    <property type="project" value="TreeGrafter"/>
</dbReference>
<name>F8EXI2_GRAC1</name>
<dbReference type="eggNOG" id="COG1538">
    <property type="taxonomic scope" value="Bacteria"/>
</dbReference>
<dbReference type="HOGENOM" id="CLU_595717_0_0_12"/>
<dbReference type="RefSeq" id="WP_013968520.1">
    <property type="nucleotide sequence ID" value="NC_015732.1"/>
</dbReference>
<evidence type="ECO:0000256" key="1">
    <source>
        <dbReference type="ARBA" id="ARBA00004442"/>
    </source>
</evidence>
<dbReference type="PANTHER" id="PTHR30026">
    <property type="entry name" value="OUTER MEMBRANE PROTEIN TOLC"/>
    <property type="match status" value="1"/>
</dbReference>
<keyword evidence="6" id="KW-0472">Membrane</keyword>
<gene>
    <name evidence="8" type="ordered locus">Spica_1061</name>
</gene>
<dbReference type="InterPro" id="IPR003423">
    <property type="entry name" value="OMP_efflux"/>
</dbReference>
<dbReference type="PANTHER" id="PTHR30026:SF20">
    <property type="entry name" value="OUTER MEMBRANE PROTEIN TOLC"/>
    <property type="match status" value="1"/>
</dbReference>
<keyword evidence="3" id="KW-0813">Transport</keyword>
<keyword evidence="9" id="KW-1185">Reference proteome</keyword>
<dbReference type="AlphaFoldDB" id="F8EXI2"/>
<evidence type="ECO:0000256" key="4">
    <source>
        <dbReference type="ARBA" id="ARBA00022452"/>
    </source>
</evidence>
<keyword evidence="4" id="KW-1134">Transmembrane beta strand</keyword>
<evidence type="ECO:0000313" key="8">
    <source>
        <dbReference type="EMBL" id="AEJ19209.1"/>
    </source>
</evidence>
<dbReference type="GO" id="GO:0009279">
    <property type="term" value="C:cell outer membrane"/>
    <property type="evidence" value="ECO:0007669"/>
    <property type="project" value="UniProtKB-SubCell"/>
</dbReference>
<proteinExistence type="inferred from homology"/>
<dbReference type="GO" id="GO:1990281">
    <property type="term" value="C:efflux pump complex"/>
    <property type="evidence" value="ECO:0007669"/>
    <property type="project" value="TreeGrafter"/>
</dbReference>
<comment type="similarity">
    <text evidence="2">Belongs to the outer membrane factor (OMF) (TC 1.B.17) family.</text>
</comment>
<dbReference type="Proteomes" id="UP000000503">
    <property type="component" value="Chromosome"/>
</dbReference>
<dbReference type="EMBL" id="CP002868">
    <property type="protein sequence ID" value="AEJ19209.1"/>
    <property type="molecule type" value="Genomic_DNA"/>
</dbReference>
<organism evidence="8 9">
    <name type="scientific">Gracilinema caldarium (strain ATCC 51460 / DSM 7334 / H1)</name>
    <name type="common">Treponema caldarium</name>
    <dbReference type="NCBI Taxonomy" id="744872"/>
    <lineage>
        <taxon>Bacteria</taxon>
        <taxon>Pseudomonadati</taxon>
        <taxon>Spirochaetota</taxon>
        <taxon>Spirochaetia</taxon>
        <taxon>Spirochaetales</taxon>
        <taxon>Breznakiellaceae</taxon>
        <taxon>Gracilinema</taxon>
    </lineage>
</organism>
<accession>F8EXI2</accession>
<evidence type="ECO:0000256" key="7">
    <source>
        <dbReference type="ARBA" id="ARBA00023237"/>
    </source>
</evidence>
<evidence type="ECO:0000256" key="5">
    <source>
        <dbReference type="ARBA" id="ARBA00022692"/>
    </source>
</evidence>
<comment type="subcellular location">
    <subcellularLocation>
        <location evidence="1">Cell outer membrane</location>
    </subcellularLocation>
</comment>
<evidence type="ECO:0000256" key="2">
    <source>
        <dbReference type="ARBA" id="ARBA00007613"/>
    </source>
</evidence>
<protein>
    <submittedName>
        <fullName evidence="8">Outer membrane efflux protein</fullName>
    </submittedName>
</protein>
<dbReference type="KEGG" id="scd:Spica_1061"/>
<dbReference type="InterPro" id="IPR051906">
    <property type="entry name" value="TolC-like"/>
</dbReference>
<evidence type="ECO:0000256" key="3">
    <source>
        <dbReference type="ARBA" id="ARBA00022448"/>
    </source>
</evidence>
<dbReference type="STRING" id="744872.Spica_1061"/>
<evidence type="ECO:0000313" key="9">
    <source>
        <dbReference type="Proteomes" id="UP000000503"/>
    </source>
</evidence>
<keyword evidence="5" id="KW-0812">Transmembrane</keyword>